<name>A0A8I1G5Y1_ENTAS</name>
<dbReference type="RefSeq" id="WP_152043812.1">
    <property type="nucleotide sequence ID" value="NZ_CP129497.1"/>
</dbReference>
<dbReference type="EMBL" id="JAELXN010000066">
    <property type="protein sequence ID" value="MBJ6597592.1"/>
    <property type="molecule type" value="Genomic_DNA"/>
</dbReference>
<protein>
    <submittedName>
        <fullName evidence="1">DUF2857 domain-containing protein</fullName>
    </submittedName>
</protein>
<gene>
    <name evidence="1" type="ORF">JGT27_18020</name>
</gene>
<dbReference type="AlphaFoldDB" id="A0A8I1G5Y1"/>
<organism evidence="1 2">
    <name type="scientific">Enterobacter asburiae</name>
    <dbReference type="NCBI Taxonomy" id="61645"/>
    <lineage>
        <taxon>Bacteria</taxon>
        <taxon>Pseudomonadati</taxon>
        <taxon>Pseudomonadota</taxon>
        <taxon>Gammaproteobacteria</taxon>
        <taxon>Enterobacterales</taxon>
        <taxon>Enterobacteriaceae</taxon>
        <taxon>Enterobacter</taxon>
        <taxon>Enterobacter cloacae complex</taxon>
    </lineage>
</organism>
<sequence>MSQHNLSQATTAILSSLLMDVKNGNIRRCESLGMSLEEIRALSQLSLDELHYLSQSHVSVLDVSLNHENFWLMLNQARNEQKRMLMIDRALELGGSMELIDKYFGLSPSEVSARRRLMGIESRQGRTQSLTEPQDSALWIEWKAAGLSSPDSHQALEAMMLAAEQHGLSLTAVWSRVCQWCRETTPTPTRKSESQQRKEA</sequence>
<dbReference type="Proteomes" id="UP000641429">
    <property type="component" value="Unassembled WGS sequence"/>
</dbReference>
<evidence type="ECO:0000313" key="2">
    <source>
        <dbReference type="Proteomes" id="UP000641429"/>
    </source>
</evidence>
<accession>A0A8I1G5Y1</accession>
<dbReference type="Pfam" id="PF11198">
    <property type="entry name" value="DUF2857"/>
    <property type="match status" value="1"/>
</dbReference>
<proteinExistence type="predicted"/>
<dbReference type="InterPro" id="IPR021364">
    <property type="entry name" value="DUF2857"/>
</dbReference>
<comment type="caution">
    <text evidence="1">The sequence shown here is derived from an EMBL/GenBank/DDBJ whole genome shotgun (WGS) entry which is preliminary data.</text>
</comment>
<evidence type="ECO:0000313" key="1">
    <source>
        <dbReference type="EMBL" id="MBJ6597592.1"/>
    </source>
</evidence>
<reference evidence="1" key="1">
    <citation type="submission" date="2020-12" db="EMBL/GenBank/DDBJ databases">
        <title>Molecular epidemiology of VIM- metallo-b-lactamase-producing Enterobacter cloacae complex isolated in France between 2015 and 2018.</title>
        <authorList>
            <person name="Emeraud C."/>
            <person name="Petit C."/>
            <person name="Bonnin R."/>
            <person name="Naas T."/>
            <person name="Dortet L."/>
        </authorList>
    </citation>
    <scope>NUCLEOTIDE SEQUENCE</scope>
    <source>
        <strain evidence="1">170C2</strain>
    </source>
</reference>